<dbReference type="SUPFAM" id="SSF52540">
    <property type="entry name" value="P-loop containing nucleoside triphosphate hydrolases"/>
    <property type="match status" value="1"/>
</dbReference>
<keyword evidence="1 7" id="KW-0547">Nucleotide-binding</keyword>
<dbReference type="GO" id="GO:0005524">
    <property type="term" value="F:ATP binding"/>
    <property type="evidence" value="ECO:0007669"/>
    <property type="project" value="UniProtKB-KW"/>
</dbReference>
<dbReference type="PROSITE" id="PS51194">
    <property type="entry name" value="HELICASE_CTER"/>
    <property type="match status" value="1"/>
</dbReference>
<evidence type="ECO:0000256" key="5">
    <source>
        <dbReference type="ARBA" id="ARBA00038437"/>
    </source>
</evidence>
<dbReference type="InterPro" id="IPR011545">
    <property type="entry name" value="DEAD/DEAH_box_helicase_dom"/>
</dbReference>
<evidence type="ECO:0000256" key="2">
    <source>
        <dbReference type="ARBA" id="ARBA00022801"/>
    </source>
</evidence>
<accession>A0A366I6T8</accession>
<reference evidence="11 12" key="1">
    <citation type="submission" date="2018-06" db="EMBL/GenBank/DDBJ databases">
        <title>Genomic Encyclopedia of Type Strains, Phase IV (KMG-IV): sequencing the most valuable type-strain genomes for metagenomic binning, comparative biology and taxonomic classification.</title>
        <authorList>
            <person name="Goeker M."/>
        </authorList>
    </citation>
    <scope>NUCLEOTIDE SEQUENCE [LARGE SCALE GENOMIC DNA]</scope>
    <source>
        <strain evidence="11 12">DSM 22112</strain>
    </source>
</reference>
<dbReference type="AlphaFoldDB" id="A0A366I6T8"/>
<dbReference type="CDD" id="cd18787">
    <property type="entry name" value="SF2_C_DEAD"/>
    <property type="match status" value="1"/>
</dbReference>
<feature type="short sequence motif" description="Q motif" evidence="6">
    <location>
        <begin position="1"/>
        <end position="29"/>
    </location>
</feature>
<dbReference type="Proteomes" id="UP000253490">
    <property type="component" value="Unassembled WGS sequence"/>
</dbReference>
<dbReference type="Pfam" id="PF00270">
    <property type="entry name" value="DEAD"/>
    <property type="match status" value="1"/>
</dbReference>
<dbReference type="InterPro" id="IPR027417">
    <property type="entry name" value="P-loop_NTPase"/>
</dbReference>
<gene>
    <name evidence="11" type="ORF">DES36_10852</name>
</gene>
<dbReference type="GO" id="GO:0005829">
    <property type="term" value="C:cytosol"/>
    <property type="evidence" value="ECO:0007669"/>
    <property type="project" value="TreeGrafter"/>
</dbReference>
<dbReference type="Gene3D" id="3.40.50.300">
    <property type="entry name" value="P-loop containing nucleotide triphosphate hydrolases"/>
    <property type="match status" value="2"/>
</dbReference>
<dbReference type="RefSeq" id="WP_113920586.1">
    <property type="nucleotide sequence ID" value="NZ_CALNCS010000011.1"/>
</dbReference>
<dbReference type="OrthoDB" id="9805696at2"/>
<evidence type="ECO:0000259" key="8">
    <source>
        <dbReference type="PROSITE" id="PS51192"/>
    </source>
</evidence>
<dbReference type="Gene3D" id="3.30.70.330">
    <property type="match status" value="1"/>
</dbReference>
<sequence length="475" mass="54155">MKFSDFTISDEVLKALDKLDYDSPMEVQEQVIPLVMQGRDLIVKSQTGSGKTAAFAIPLCEKVQIEEKKPQALILAPTRELALQIKEDVQNIGRFKKVRATALYGRHPIDLQKRELRQRVHIVVGTPGRTMDHIERGTLDISSIKYLIIDEADEMLNMGFIDQVEGIIKTLPPNRVTLLFSATMPERIEEICNVYMKDSKNIEITSSYTTHEKIQQYYYKVHNEDKISVLMKIIDTEKTGSSILFCNTREKAEEIGNILKKNKYSCAILHGGMTQRERFQTINAFKKGEVQFLVATDVAARGIDVEDITHVINYEVPYERENHVHRIGRTGRKDNKGVAISLVSEKESRRFEEIEDYLGYKIEKFSLESLQEAFEESVYSKPKRAVIRKTNKAAKINKEITRIRINAGKKKKIRPGDIMGALTHIEGIEADQIGIIDVQDTCTYVEIFEGKGMMAFKGLQNSTIKGKKFTMKIVN</sequence>
<evidence type="ECO:0000256" key="6">
    <source>
        <dbReference type="PROSITE-ProRule" id="PRU00552"/>
    </source>
</evidence>
<dbReference type="GO" id="GO:0003724">
    <property type="term" value="F:RNA helicase activity"/>
    <property type="evidence" value="ECO:0007669"/>
    <property type="project" value="InterPro"/>
</dbReference>
<keyword evidence="3 7" id="KW-0347">Helicase</keyword>
<keyword evidence="2 7" id="KW-0378">Hydrolase</keyword>
<keyword evidence="12" id="KW-1185">Reference proteome</keyword>
<dbReference type="GO" id="GO:0016787">
    <property type="term" value="F:hydrolase activity"/>
    <property type="evidence" value="ECO:0007669"/>
    <property type="project" value="UniProtKB-KW"/>
</dbReference>
<feature type="domain" description="Helicase C-terminal" evidence="9">
    <location>
        <begin position="213"/>
        <end position="378"/>
    </location>
</feature>
<proteinExistence type="inferred from homology"/>
<evidence type="ECO:0000313" key="12">
    <source>
        <dbReference type="Proteomes" id="UP000253490"/>
    </source>
</evidence>
<dbReference type="SMART" id="SM00487">
    <property type="entry name" value="DEXDc"/>
    <property type="match status" value="1"/>
</dbReference>
<feature type="domain" description="Helicase ATP-binding" evidence="8">
    <location>
        <begin position="32"/>
        <end position="202"/>
    </location>
</feature>
<dbReference type="Pfam" id="PF03880">
    <property type="entry name" value="DbpA"/>
    <property type="match status" value="1"/>
</dbReference>
<dbReference type="CDD" id="cd00268">
    <property type="entry name" value="DEADc"/>
    <property type="match status" value="1"/>
</dbReference>
<evidence type="ECO:0000256" key="3">
    <source>
        <dbReference type="ARBA" id="ARBA00022806"/>
    </source>
</evidence>
<dbReference type="InterPro" id="IPR001650">
    <property type="entry name" value="Helicase_C-like"/>
</dbReference>
<dbReference type="GO" id="GO:0003676">
    <property type="term" value="F:nucleic acid binding"/>
    <property type="evidence" value="ECO:0007669"/>
    <property type="project" value="InterPro"/>
</dbReference>
<dbReference type="PANTHER" id="PTHR47959:SF1">
    <property type="entry name" value="ATP-DEPENDENT RNA HELICASE DBPA"/>
    <property type="match status" value="1"/>
</dbReference>
<name>A0A366I6T8_9FIRM</name>
<dbReference type="InterPro" id="IPR005580">
    <property type="entry name" value="DbpA/CsdA_RNA-bd_dom"/>
</dbReference>
<dbReference type="InterPro" id="IPR014001">
    <property type="entry name" value="Helicase_ATP-bd"/>
</dbReference>
<dbReference type="PROSITE" id="PS51195">
    <property type="entry name" value="Q_MOTIF"/>
    <property type="match status" value="1"/>
</dbReference>
<evidence type="ECO:0000256" key="4">
    <source>
        <dbReference type="ARBA" id="ARBA00022840"/>
    </source>
</evidence>
<evidence type="ECO:0000259" key="9">
    <source>
        <dbReference type="PROSITE" id="PS51194"/>
    </source>
</evidence>
<comment type="caution">
    <text evidence="11">The sequence shown here is derived from an EMBL/GenBank/DDBJ whole genome shotgun (WGS) entry which is preliminary data.</text>
</comment>
<dbReference type="InterPro" id="IPR014014">
    <property type="entry name" value="RNA_helicase_DEAD_Q_motif"/>
</dbReference>
<dbReference type="InterPro" id="IPR044742">
    <property type="entry name" value="DEAD/DEAH_RhlB"/>
</dbReference>
<dbReference type="SMART" id="SM00490">
    <property type="entry name" value="HELICc"/>
    <property type="match status" value="1"/>
</dbReference>
<evidence type="ECO:0000259" key="10">
    <source>
        <dbReference type="PROSITE" id="PS51195"/>
    </source>
</evidence>
<organism evidence="11 12">
    <name type="scientific">Alkalibaculum bacchi</name>
    <dbReference type="NCBI Taxonomy" id="645887"/>
    <lineage>
        <taxon>Bacteria</taxon>
        <taxon>Bacillati</taxon>
        <taxon>Bacillota</taxon>
        <taxon>Clostridia</taxon>
        <taxon>Eubacteriales</taxon>
        <taxon>Eubacteriaceae</taxon>
        <taxon>Alkalibaculum</taxon>
    </lineage>
</organism>
<comment type="similarity">
    <text evidence="5 7">Belongs to the DEAD box helicase family.</text>
</comment>
<evidence type="ECO:0000256" key="7">
    <source>
        <dbReference type="RuleBase" id="RU000492"/>
    </source>
</evidence>
<evidence type="ECO:0000256" key="1">
    <source>
        <dbReference type="ARBA" id="ARBA00022741"/>
    </source>
</evidence>
<protein>
    <submittedName>
        <fullName evidence="11">ATP-dependent RNA helicase DbpA</fullName>
    </submittedName>
</protein>
<dbReference type="PROSITE" id="PS00039">
    <property type="entry name" value="DEAD_ATP_HELICASE"/>
    <property type="match status" value="1"/>
</dbReference>
<dbReference type="Pfam" id="PF00271">
    <property type="entry name" value="Helicase_C"/>
    <property type="match status" value="1"/>
</dbReference>
<dbReference type="InterPro" id="IPR000629">
    <property type="entry name" value="RNA-helicase_DEAD-box_CS"/>
</dbReference>
<dbReference type="PANTHER" id="PTHR47959">
    <property type="entry name" value="ATP-DEPENDENT RNA HELICASE RHLE-RELATED"/>
    <property type="match status" value="1"/>
</dbReference>
<dbReference type="InterPro" id="IPR050079">
    <property type="entry name" value="DEAD_box_RNA_helicase"/>
</dbReference>
<dbReference type="InterPro" id="IPR012677">
    <property type="entry name" value="Nucleotide-bd_a/b_plait_sf"/>
</dbReference>
<dbReference type="EMBL" id="QNRX01000008">
    <property type="protein sequence ID" value="RBP64437.1"/>
    <property type="molecule type" value="Genomic_DNA"/>
</dbReference>
<evidence type="ECO:0000313" key="11">
    <source>
        <dbReference type="EMBL" id="RBP64437.1"/>
    </source>
</evidence>
<keyword evidence="4 7" id="KW-0067">ATP-binding</keyword>
<feature type="domain" description="DEAD-box RNA helicase Q" evidence="10">
    <location>
        <begin position="1"/>
        <end position="29"/>
    </location>
</feature>
<dbReference type="PROSITE" id="PS51192">
    <property type="entry name" value="HELICASE_ATP_BIND_1"/>
    <property type="match status" value="1"/>
</dbReference>